<comment type="caution">
    <text evidence="1">The sequence shown here is derived from an EMBL/GenBank/DDBJ whole genome shotgun (WGS) entry which is preliminary data.</text>
</comment>
<sequence>MLPQIGWSPQLVPAAPKAAPATTVEAASITADTAGGMSANVDTGNGREFLAQLRLLSRQAGADTPGGDDSETGRAGAPAIVPRIEAAPDPDAPTGPPPAFEVTPLEAQAAALRAGPGRLQAEDIAAGASPGEDVAAAGEVQADPTRAAVALTQATGAAAPSDERPAVVPQGAWPLGAEVRGAATPGPSLDVTR</sequence>
<evidence type="ECO:0000313" key="1">
    <source>
        <dbReference type="EMBL" id="RLL65035.1"/>
    </source>
</evidence>
<proteinExistence type="predicted"/>
<evidence type="ECO:0000313" key="2">
    <source>
        <dbReference type="Proteomes" id="UP000279673"/>
    </source>
</evidence>
<protein>
    <submittedName>
        <fullName evidence="1">Uncharacterized protein</fullName>
    </submittedName>
</protein>
<name>A0A421BQB4_9RHOB</name>
<accession>A0A421BQB4</accession>
<dbReference type="AlphaFoldDB" id="A0A421BQB4"/>
<dbReference type="Proteomes" id="UP000279673">
    <property type="component" value="Unassembled WGS sequence"/>
</dbReference>
<organism evidence="1 2">
    <name type="scientific">Paenirhodobacter hankyongi</name>
    <dbReference type="NCBI Taxonomy" id="2294033"/>
    <lineage>
        <taxon>Bacteria</taxon>
        <taxon>Pseudomonadati</taxon>
        <taxon>Pseudomonadota</taxon>
        <taxon>Alphaproteobacteria</taxon>
        <taxon>Rhodobacterales</taxon>
        <taxon>Rhodobacter group</taxon>
        <taxon>Paenirhodobacter</taxon>
    </lineage>
</organism>
<keyword evidence="2" id="KW-1185">Reference proteome</keyword>
<reference evidence="1 2" key="1">
    <citation type="submission" date="2018-10" db="EMBL/GenBank/DDBJ databases">
        <title>Rhodobacter sp . BO-81.</title>
        <authorList>
            <person name="Im W.T."/>
        </authorList>
    </citation>
    <scope>NUCLEOTIDE SEQUENCE [LARGE SCALE GENOMIC DNA]</scope>
    <source>
        <strain evidence="1 2">BO-81</strain>
    </source>
</reference>
<gene>
    <name evidence="1" type="ORF">DYS74_09395</name>
</gene>
<dbReference type="EMBL" id="RCHI01000007">
    <property type="protein sequence ID" value="RLL65035.1"/>
    <property type="molecule type" value="Genomic_DNA"/>
</dbReference>